<dbReference type="InterPro" id="IPR019734">
    <property type="entry name" value="TPR_rpt"/>
</dbReference>
<evidence type="ECO:0000256" key="4">
    <source>
        <dbReference type="SAM" id="MobiDB-lite"/>
    </source>
</evidence>
<dbReference type="InterPro" id="IPR011990">
    <property type="entry name" value="TPR-like_helical_dom_sf"/>
</dbReference>
<evidence type="ECO:0000256" key="5">
    <source>
        <dbReference type="SAM" id="Phobius"/>
    </source>
</evidence>
<keyword evidence="5" id="KW-1133">Transmembrane helix</keyword>
<dbReference type="PROSITE" id="PS50293">
    <property type="entry name" value="TPR_REGION"/>
    <property type="match status" value="1"/>
</dbReference>
<protein>
    <recommendedName>
        <fullName evidence="8">Outer envelope protein 61</fullName>
    </recommendedName>
</protein>
<keyword evidence="2 3" id="KW-0802">TPR repeat</keyword>
<evidence type="ECO:0008006" key="8">
    <source>
        <dbReference type="Google" id="ProtNLM"/>
    </source>
</evidence>
<dbReference type="Pfam" id="PF07719">
    <property type="entry name" value="TPR_2"/>
    <property type="match status" value="1"/>
</dbReference>
<keyword evidence="5" id="KW-0472">Membrane</keyword>
<evidence type="ECO:0000256" key="2">
    <source>
        <dbReference type="ARBA" id="ARBA00022803"/>
    </source>
</evidence>
<reference evidence="6" key="1">
    <citation type="submission" date="2022-08" db="EMBL/GenBank/DDBJ databases">
        <authorList>
            <person name="Gutierrez-Valencia J."/>
        </authorList>
    </citation>
    <scope>NUCLEOTIDE SEQUENCE</scope>
</reference>
<feature type="repeat" description="TPR" evidence="3">
    <location>
        <begin position="180"/>
        <end position="213"/>
    </location>
</feature>
<keyword evidence="7" id="KW-1185">Reference proteome</keyword>
<proteinExistence type="predicted"/>
<dbReference type="PANTHER" id="PTHR48433">
    <property type="entry name" value="OUTER ENVELOPE PROTEIN 61-LIKE"/>
    <property type="match status" value="1"/>
</dbReference>
<feature type="region of interest" description="Disordered" evidence="4">
    <location>
        <begin position="397"/>
        <end position="465"/>
    </location>
</feature>
<feature type="compositionally biased region" description="Low complexity" evidence="4">
    <location>
        <begin position="433"/>
        <end position="454"/>
    </location>
</feature>
<dbReference type="Proteomes" id="UP001154282">
    <property type="component" value="Unassembled WGS sequence"/>
</dbReference>
<feature type="transmembrane region" description="Helical" evidence="5">
    <location>
        <begin position="555"/>
        <end position="575"/>
    </location>
</feature>
<dbReference type="EMBL" id="CAMGYJ010000009">
    <property type="protein sequence ID" value="CAI0541692.1"/>
    <property type="molecule type" value="Genomic_DNA"/>
</dbReference>
<evidence type="ECO:0000313" key="6">
    <source>
        <dbReference type="EMBL" id="CAI0541692.1"/>
    </source>
</evidence>
<evidence type="ECO:0000256" key="1">
    <source>
        <dbReference type="ARBA" id="ARBA00022737"/>
    </source>
</evidence>
<dbReference type="InterPro" id="IPR053319">
    <property type="entry name" value="OEP61"/>
</dbReference>
<dbReference type="Gene3D" id="1.25.40.10">
    <property type="entry name" value="Tetratricopeptide repeat domain"/>
    <property type="match status" value="1"/>
</dbReference>
<name>A0AAV0QBP5_9ROSI</name>
<evidence type="ECO:0000313" key="7">
    <source>
        <dbReference type="Proteomes" id="UP001154282"/>
    </source>
</evidence>
<comment type="caution">
    <text evidence="6">The sequence shown here is derived from an EMBL/GenBank/DDBJ whole genome shotgun (WGS) entry which is preliminary data.</text>
</comment>
<feature type="compositionally biased region" description="Polar residues" evidence="4">
    <location>
        <begin position="455"/>
        <end position="465"/>
    </location>
</feature>
<feature type="compositionally biased region" description="Polar residues" evidence="4">
    <location>
        <begin position="413"/>
        <end position="426"/>
    </location>
</feature>
<dbReference type="SUPFAM" id="SSF48452">
    <property type="entry name" value="TPR-like"/>
    <property type="match status" value="1"/>
</dbReference>
<evidence type="ECO:0000256" key="3">
    <source>
        <dbReference type="PROSITE-ProRule" id="PRU00339"/>
    </source>
</evidence>
<dbReference type="InterPro" id="IPR013105">
    <property type="entry name" value="TPR_2"/>
</dbReference>
<organism evidence="6 7">
    <name type="scientific">Linum tenue</name>
    <dbReference type="NCBI Taxonomy" id="586396"/>
    <lineage>
        <taxon>Eukaryota</taxon>
        <taxon>Viridiplantae</taxon>
        <taxon>Streptophyta</taxon>
        <taxon>Embryophyta</taxon>
        <taxon>Tracheophyta</taxon>
        <taxon>Spermatophyta</taxon>
        <taxon>Magnoliopsida</taxon>
        <taxon>eudicotyledons</taxon>
        <taxon>Gunneridae</taxon>
        <taxon>Pentapetalae</taxon>
        <taxon>rosids</taxon>
        <taxon>fabids</taxon>
        <taxon>Malpighiales</taxon>
        <taxon>Linaceae</taxon>
        <taxon>Linum</taxon>
    </lineage>
</organism>
<gene>
    <name evidence="6" type="ORF">LITE_LOCUS42199</name>
</gene>
<dbReference type="SMART" id="SM00028">
    <property type="entry name" value="TPR"/>
    <property type="match status" value="3"/>
</dbReference>
<keyword evidence="1" id="KW-0677">Repeat</keyword>
<dbReference type="AlphaFoldDB" id="A0AAV0QBP5"/>
<keyword evidence="5" id="KW-0812">Transmembrane</keyword>
<dbReference type="PROSITE" id="PS50005">
    <property type="entry name" value="TPR"/>
    <property type="match status" value="1"/>
</dbReference>
<sequence length="577" mass="62915">MFNGMMDPELIKLAQEQMSRMSPGELAKIQQQMFSNPDLMKMASESMKNMRPEDLRQAAEQLKYTRPDEMAEIGEKMATASPEEIAAMRARLDSQATYEMNAAEMLKKQGNQLHSQGKFSEASEKYLLAKKNLKGNTASKGNALLLACSLNLMSCYLKTKQYDECIKEGTEVLAYDGENVKALYRRGQAYKELGQLRDAVSDLAKAHELSPDDETIAAVLRCLISKVLSDSNLCVGSGLVIEEITEDSSSGNPEIPQQYRRNVESNGSQTNIGGSMTSSESLHALKDNPEAVRSFQNFISNADPETLATISGGKAADISPDMFKTAANMIGKMSPDELQKMLQMTSSFQGGNPYSNGVDSIRPGAVPPNMSPDMIKTASEMMSNMPPEELQKMVEMASSLRGKDSAAKGGTSGQHASSSSKVSNFTEARESNSLNDKSSGDPSSSGSLFSRSMSDQPSFSSSAGDLQEQLRNQMNDPATRQMFTSMMQNMSPDMIANMSKQFGVQLSPEDAAKAQQAMSSLSPEDLDKMMRWMDRLQRGAAGAKKAKNLLLGKPGLILAIFMLLLAILLHWLGFIGR</sequence>
<dbReference type="PANTHER" id="PTHR48433:SF1">
    <property type="entry name" value="OUTER ENVELOPE PROTEIN 61-LIKE"/>
    <property type="match status" value="1"/>
</dbReference>
<accession>A0AAV0QBP5</accession>